<protein>
    <submittedName>
        <fullName evidence="1">Uncharacterized protein</fullName>
    </submittedName>
</protein>
<comment type="caution">
    <text evidence="1">The sequence shown here is derived from an EMBL/GenBank/DDBJ whole genome shotgun (WGS) entry which is preliminary data.</text>
</comment>
<dbReference type="AlphaFoldDB" id="A0A917PD73"/>
<dbReference type="EMBL" id="BMMU01000072">
    <property type="protein sequence ID" value="GGJ71651.1"/>
    <property type="molecule type" value="Genomic_DNA"/>
</dbReference>
<sequence length="63" mass="7042">MLIVCDNRSGHGGPRRHDSRWGVERVFQGCDGGDGRLFPRGESRLLARDRAEAMLTGLETRNC</sequence>
<accession>A0A917PD73</accession>
<evidence type="ECO:0000313" key="1">
    <source>
        <dbReference type="EMBL" id="GGJ71651.1"/>
    </source>
</evidence>
<name>A0A917PD73_9ACTN</name>
<reference evidence="1" key="2">
    <citation type="submission" date="2020-09" db="EMBL/GenBank/DDBJ databases">
        <authorList>
            <person name="Sun Q."/>
            <person name="Zhou Y."/>
        </authorList>
    </citation>
    <scope>NUCLEOTIDE SEQUENCE</scope>
    <source>
        <strain evidence="1">CGMCC 4.7272</strain>
    </source>
</reference>
<reference evidence="1" key="1">
    <citation type="journal article" date="2014" name="Int. J. Syst. Evol. Microbiol.">
        <title>Complete genome sequence of Corynebacterium casei LMG S-19264T (=DSM 44701T), isolated from a smear-ripened cheese.</title>
        <authorList>
            <consortium name="US DOE Joint Genome Institute (JGI-PGF)"/>
            <person name="Walter F."/>
            <person name="Albersmeier A."/>
            <person name="Kalinowski J."/>
            <person name="Ruckert C."/>
        </authorList>
    </citation>
    <scope>NUCLEOTIDE SEQUENCE</scope>
    <source>
        <strain evidence="1">CGMCC 4.7272</strain>
    </source>
</reference>
<gene>
    <name evidence="1" type="ORF">GCM10012282_80680</name>
</gene>
<keyword evidence="2" id="KW-1185">Reference proteome</keyword>
<dbReference type="Proteomes" id="UP000625682">
    <property type="component" value="Unassembled WGS sequence"/>
</dbReference>
<proteinExistence type="predicted"/>
<organism evidence="1 2">
    <name type="scientific">Streptomyces lacrimifluminis</name>
    <dbReference type="NCBI Taxonomy" id="1500077"/>
    <lineage>
        <taxon>Bacteria</taxon>
        <taxon>Bacillati</taxon>
        <taxon>Actinomycetota</taxon>
        <taxon>Actinomycetes</taxon>
        <taxon>Kitasatosporales</taxon>
        <taxon>Streptomycetaceae</taxon>
        <taxon>Streptomyces</taxon>
    </lineage>
</organism>
<evidence type="ECO:0000313" key="2">
    <source>
        <dbReference type="Proteomes" id="UP000625682"/>
    </source>
</evidence>